<dbReference type="InterPro" id="IPR036861">
    <property type="entry name" value="Endochitinase-like_sf"/>
</dbReference>
<dbReference type="PANTHER" id="PTHR47700">
    <property type="entry name" value="V CHITINASE, PUTATIVE (AFU_ORTHOLOGUE AFUA_6G13720)-RELATED"/>
    <property type="match status" value="1"/>
</dbReference>
<dbReference type="PROSITE" id="PS51782">
    <property type="entry name" value="LYSM"/>
    <property type="match status" value="1"/>
</dbReference>
<dbReference type="PROSITE" id="PS51910">
    <property type="entry name" value="GH18_2"/>
    <property type="match status" value="1"/>
</dbReference>
<dbReference type="GO" id="GO:0008843">
    <property type="term" value="F:endochitinase activity"/>
    <property type="evidence" value="ECO:0007669"/>
    <property type="project" value="UniProtKB-EC"/>
</dbReference>
<dbReference type="InterPro" id="IPR018392">
    <property type="entry name" value="LysM"/>
</dbReference>
<dbReference type="Pfam" id="PF00704">
    <property type="entry name" value="Glyco_hydro_18"/>
    <property type="match status" value="1"/>
</dbReference>
<dbReference type="GO" id="GO:0008061">
    <property type="term" value="F:chitin binding"/>
    <property type="evidence" value="ECO:0007669"/>
    <property type="project" value="UniProtKB-KW"/>
</dbReference>
<dbReference type="EMBL" id="JAPQKH010000004">
    <property type="protein sequence ID" value="KAJ5100662.1"/>
    <property type="molecule type" value="Genomic_DNA"/>
</dbReference>
<dbReference type="AlphaFoldDB" id="A0A9W9FI89"/>
<dbReference type="Proteomes" id="UP001149165">
    <property type="component" value="Unassembled WGS sequence"/>
</dbReference>
<evidence type="ECO:0000313" key="10">
    <source>
        <dbReference type="EMBL" id="KAJ5100662.1"/>
    </source>
</evidence>
<accession>A0A9W9FI89</accession>
<keyword evidence="7" id="KW-0732">Signal</keyword>
<dbReference type="CDD" id="cd02878">
    <property type="entry name" value="GH18_zymocin_alpha"/>
    <property type="match status" value="1"/>
</dbReference>
<feature type="domain" description="GH18" evidence="9">
    <location>
        <begin position="231"/>
        <end position="591"/>
    </location>
</feature>
<keyword evidence="5" id="KW-0326">Glycosidase</keyword>
<dbReference type="InterPro" id="IPR001223">
    <property type="entry name" value="Glyco_hydro18_cat"/>
</dbReference>
<evidence type="ECO:0000256" key="5">
    <source>
        <dbReference type="ARBA" id="ARBA00023295"/>
    </source>
</evidence>
<evidence type="ECO:0000256" key="4">
    <source>
        <dbReference type="ARBA" id="ARBA00023026"/>
    </source>
</evidence>
<name>A0A9W9FI89_9EURO</name>
<sequence length="1019" mass="112041">MSLLTALVLSSLVSSTLGSTCKYITANADDGCYNLAQRCDISQDKLTTYNTADNFCNNVLAGDYVCCSEGSLPDFSPKKNSDGSCHSYTVKQDEVCSDIEDDNKMKRGTIEKYNKNTWGWAGCTEMQKEAKICLSDGTPPFPSSTDDALCGPQVKGTVEPKDMSYTNWTNLNPCPLNACCDKWGQCGITVEFCEQADSKTGAPGTSKKGTNGCISNCGTQIVNNDEGPKEVRRIAYYESFEEDRECLKMDISQLENLNYYTHVHWAFANITESYEVDVSQYKEQWDGFKDLYGFRRIVSFGGWGFSTSAHTYTVLRNGVKEDNRQTLAKNIADFVVNNGLEGVDFDWEYPGAQDIPGVAPDSKDSGDNYLEFLKLVRDELPGSKSISIAAPSSYWYLKNFPIKEISEVVDYIVYMTYDLHGQWDYDSKNADSGCPSGGCLRSQVNQTEIFWALSMITKAGVPSNKVVGGLPLYGRSFEMVDPSCSGPNCHFTGPESGATAGECTNTPGYISNYEIYNLLVQAENPDIYGNVTIEQYQSHGDVLIYDGNWISWLSPTSYYQYRDWFDGYNFGGTSDWAVDLNATYNDDGSGDEVEPDLGDTWESCDYSKSFNTLDELSEASAGMRSDCISVYTLQTLVTMLNVAYDNYTDINSGYDELFGYYVTYMEKLVPTILNSHLMMTDDGGSQAKASGAEPKFGEGASYFSCSFGGKTYDGCKGFERSTYLPSTEDITWKLIDEDGWQKKLQDEGISDSYVSYGDYTRHQHTDPAGGRGRSEYDYSFENFPIKNDSMVVPNPKDIMSQAVPHIPTLRNDMQATVYDMILGQWIGGTLDDPAQVYSTAVFSIMQAIESMAQAKKLGEEEKEAEEEAAEEKKRNFILMIVSVVLVVSEYLLPSLLTMPLDKKTAAKLTIKVVPFVGEEAAALAGLTTLARSIAVAGEAANAGLAIYDTVKNPESAIMNVIGSALGIGAIAKAERSGKGLASVAETRAGMKASEIASIGDIFKANDDTLQSLMKVCRLS</sequence>
<evidence type="ECO:0000256" key="1">
    <source>
        <dbReference type="ARBA" id="ARBA00008682"/>
    </source>
</evidence>
<evidence type="ECO:0000256" key="3">
    <source>
        <dbReference type="ARBA" id="ARBA00022669"/>
    </source>
</evidence>
<evidence type="ECO:0000313" key="11">
    <source>
        <dbReference type="Proteomes" id="UP001149165"/>
    </source>
</evidence>
<keyword evidence="3" id="KW-0147">Chitin-binding</keyword>
<keyword evidence="11" id="KW-1185">Reference proteome</keyword>
<feature type="domain" description="LysM" evidence="8">
    <location>
        <begin position="22"/>
        <end position="67"/>
    </location>
</feature>
<feature type="signal peptide" evidence="7">
    <location>
        <begin position="1"/>
        <end position="18"/>
    </location>
</feature>
<evidence type="ECO:0000259" key="9">
    <source>
        <dbReference type="PROSITE" id="PS51910"/>
    </source>
</evidence>
<evidence type="ECO:0000256" key="6">
    <source>
        <dbReference type="SAM" id="Coils"/>
    </source>
</evidence>
<evidence type="ECO:0000256" key="7">
    <source>
        <dbReference type="SAM" id="SignalP"/>
    </source>
</evidence>
<reference evidence="10" key="2">
    <citation type="journal article" date="2023" name="IMA Fungus">
        <title>Comparative genomic study of the Penicillium genus elucidates a diverse pangenome and 15 lateral gene transfer events.</title>
        <authorList>
            <person name="Petersen C."/>
            <person name="Sorensen T."/>
            <person name="Nielsen M.R."/>
            <person name="Sondergaard T.E."/>
            <person name="Sorensen J.L."/>
            <person name="Fitzpatrick D.A."/>
            <person name="Frisvad J.C."/>
            <person name="Nielsen K.L."/>
        </authorList>
    </citation>
    <scope>NUCLEOTIDE SEQUENCE</scope>
    <source>
        <strain evidence="10">IBT 30069</strain>
    </source>
</reference>
<keyword evidence="4" id="KW-0843">Virulence</keyword>
<dbReference type="SUPFAM" id="SSF54556">
    <property type="entry name" value="Chitinase insertion domain"/>
    <property type="match status" value="1"/>
</dbReference>
<reference evidence="10" key="1">
    <citation type="submission" date="2022-11" db="EMBL/GenBank/DDBJ databases">
        <authorList>
            <person name="Petersen C."/>
        </authorList>
    </citation>
    <scope>NUCLEOTIDE SEQUENCE</scope>
    <source>
        <strain evidence="10">IBT 30069</strain>
    </source>
</reference>
<keyword evidence="6" id="KW-0175">Coiled coil</keyword>
<dbReference type="Gene3D" id="3.30.60.10">
    <property type="entry name" value="Endochitinase-like"/>
    <property type="match status" value="1"/>
</dbReference>
<dbReference type="InterPro" id="IPR036779">
    <property type="entry name" value="LysM_dom_sf"/>
</dbReference>
<dbReference type="InterPro" id="IPR029070">
    <property type="entry name" value="Chitinase_insertion_sf"/>
</dbReference>
<dbReference type="Gene3D" id="3.10.50.10">
    <property type="match status" value="1"/>
</dbReference>
<dbReference type="InterPro" id="IPR053214">
    <property type="entry name" value="LysM12-like"/>
</dbReference>
<dbReference type="EC" id="3.2.1.14" evidence="2"/>
<dbReference type="SMART" id="SM00636">
    <property type="entry name" value="Glyco_18"/>
    <property type="match status" value="1"/>
</dbReference>
<dbReference type="InterPro" id="IPR017853">
    <property type="entry name" value="GH"/>
</dbReference>
<dbReference type="Gene3D" id="3.10.350.10">
    <property type="entry name" value="LysM domain"/>
    <property type="match status" value="1"/>
</dbReference>
<dbReference type="SUPFAM" id="SSF51445">
    <property type="entry name" value="(Trans)glycosidases"/>
    <property type="match status" value="1"/>
</dbReference>
<dbReference type="SUPFAM" id="SSF57016">
    <property type="entry name" value="Plant lectins/antimicrobial peptides"/>
    <property type="match status" value="1"/>
</dbReference>
<organism evidence="10 11">
    <name type="scientific">Penicillium angulare</name>
    <dbReference type="NCBI Taxonomy" id="116970"/>
    <lineage>
        <taxon>Eukaryota</taxon>
        <taxon>Fungi</taxon>
        <taxon>Dikarya</taxon>
        <taxon>Ascomycota</taxon>
        <taxon>Pezizomycotina</taxon>
        <taxon>Eurotiomycetes</taxon>
        <taxon>Eurotiomycetidae</taxon>
        <taxon>Eurotiales</taxon>
        <taxon>Aspergillaceae</taxon>
        <taxon>Penicillium</taxon>
    </lineage>
</organism>
<dbReference type="GO" id="GO:0005975">
    <property type="term" value="P:carbohydrate metabolic process"/>
    <property type="evidence" value="ECO:0007669"/>
    <property type="project" value="InterPro"/>
</dbReference>
<comment type="similarity">
    <text evidence="1">Belongs to the glycosyl hydrolase 18 family. Chitinase class V subfamily.</text>
</comment>
<keyword evidence="10" id="KW-0378">Hydrolase</keyword>
<dbReference type="Gene3D" id="3.20.20.80">
    <property type="entry name" value="Glycosidases"/>
    <property type="match status" value="1"/>
</dbReference>
<dbReference type="CDD" id="cd00035">
    <property type="entry name" value="ChtBD1"/>
    <property type="match status" value="1"/>
</dbReference>
<evidence type="ECO:0000256" key="2">
    <source>
        <dbReference type="ARBA" id="ARBA00012729"/>
    </source>
</evidence>
<protein>
    <recommendedName>
        <fullName evidence="2">chitinase</fullName>
        <ecNumber evidence="2">3.2.1.14</ecNumber>
    </recommendedName>
</protein>
<feature type="chain" id="PRO_5040733646" description="chitinase" evidence="7">
    <location>
        <begin position="19"/>
        <end position="1019"/>
    </location>
</feature>
<proteinExistence type="inferred from homology"/>
<comment type="caution">
    <text evidence="10">The sequence shown here is derived from an EMBL/GenBank/DDBJ whole genome shotgun (WGS) entry which is preliminary data.</text>
</comment>
<evidence type="ECO:0000259" key="8">
    <source>
        <dbReference type="PROSITE" id="PS51782"/>
    </source>
</evidence>
<dbReference type="OrthoDB" id="73875at2759"/>
<gene>
    <name evidence="10" type="ORF">N7456_006714</name>
</gene>
<feature type="coiled-coil region" evidence="6">
    <location>
        <begin position="847"/>
        <end position="875"/>
    </location>
</feature>
<dbReference type="InterPro" id="IPR011583">
    <property type="entry name" value="Chitinase_II/V-like_cat"/>
</dbReference>
<dbReference type="PANTHER" id="PTHR47700:SF2">
    <property type="entry name" value="CHITINASE"/>
    <property type="match status" value="1"/>
</dbReference>